<dbReference type="AlphaFoldDB" id="A0A9D2TZI3"/>
<name>A0A9D2TZI3_9FIRM</name>
<dbReference type="PROSITE" id="PS51257">
    <property type="entry name" value="PROKAR_LIPOPROTEIN"/>
    <property type="match status" value="1"/>
</dbReference>
<keyword evidence="4" id="KW-0564">Palmitate</keyword>
<dbReference type="Proteomes" id="UP000823851">
    <property type="component" value="Unassembled WGS sequence"/>
</dbReference>
<evidence type="ECO:0000256" key="7">
    <source>
        <dbReference type="SAM" id="SignalP"/>
    </source>
</evidence>
<protein>
    <submittedName>
        <fullName evidence="9">Extracellular solute-binding protein</fullName>
    </submittedName>
</protein>
<dbReference type="Pfam" id="PF13416">
    <property type="entry name" value="SBP_bac_8"/>
    <property type="match status" value="1"/>
</dbReference>
<evidence type="ECO:0000256" key="6">
    <source>
        <dbReference type="SAM" id="MobiDB-lite"/>
    </source>
</evidence>
<feature type="compositionally biased region" description="Low complexity" evidence="6">
    <location>
        <begin position="34"/>
        <end position="46"/>
    </location>
</feature>
<evidence type="ECO:0000313" key="9">
    <source>
        <dbReference type="EMBL" id="HJD32125.1"/>
    </source>
</evidence>
<dbReference type="SUPFAM" id="SSF53850">
    <property type="entry name" value="Periplasmic binding protein-like II"/>
    <property type="match status" value="1"/>
</dbReference>
<keyword evidence="1" id="KW-1003">Cell membrane</keyword>
<dbReference type="InterPro" id="IPR022627">
    <property type="entry name" value="DUF3502"/>
</dbReference>
<evidence type="ECO:0000256" key="1">
    <source>
        <dbReference type="ARBA" id="ARBA00022475"/>
    </source>
</evidence>
<evidence type="ECO:0000256" key="2">
    <source>
        <dbReference type="ARBA" id="ARBA00022729"/>
    </source>
</evidence>
<feature type="region of interest" description="Disordered" evidence="6">
    <location>
        <begin position="28"/>
        <end position="52"/>
    </location>
</feature>
<proteinExistence type="predicted"/>
<comment type="caution">
    <text evidence="9">The sequence shown here is derived from an EMBL/GenBank/DDBJ whole genome shotgun (WGS) entry which is preliminary data.</text>
</comment>
<keyword evidence="2 7" id="KW-0732">Signal</keyword>
<evidence type="ECO:0000259" key="8">
    <source>
        <dbReference type="Pfam" id="PF12010"/>
    </source>
</evidence>
<dbReference type="PANTHER" id="PTHR43649">
    <property type="entry name" value="ARABINOSE-BINDING PROTEIN-RELATED"/>
    <property type="match status" value="1"/>
</dbReference>
<keyword evidence="3" id="KW-0472">Membrane</keyword>
<organism evidence="9 10">
    <name type="scientific">Candidatus Eisenbergiella stercorigallinarum</name>
    <dbReference type="NCBI Taxonomy" id="2838557"/>
    <lineage>
        <taxon>Bacteria</taxon>
        <taxon>Bacillati</taxon>
        <taxon>Bacillota</taxon>
        <taxon>Clostridia</taxon>
        <taxon>Lachnospirales</taxon>
        <taxon>Lachnospiraceae</taxon>
        <taxon>Eisenbergiella</taxon>
    </lineage>
</organism>
<feature type="chain" id="PRO_5039022296" evidence="7">
    <location>
        <begin position="22"/>
        <end position="518"/>
    </location>
</feature>
<dbReference type="InterPro" id="IPR050490">
    <property type="entry name" value="Bact_solute-bd_prot1"/>
</dbReference>
<accession>A0A9D2TZI3</accession>
<reference evidence="9" key="1">
    <citation type="journal article" date="2021" name="PeerJ">
        <title>Extensive microbial diversity within the chicken gut microbiome revealed by metagenomics and culture.</title>
        <authorList>
            <person name="Gilroy R."/>
            <person name="Ravi A."/>
            <person name="Getino M."/>
            <person name="Pursley I."/>
            <person name="Horton D.L."/>
            <person name="Alikhan N.F."/>
            <person name="Baker D."/>
            <person name="Gharbi K."/>
            <person name="Hall N."/>
            <person name="Watson M."/>
            <person name="Adriaenssens E.M."/>
            <person name="Foster-Nyarko E."/>
            <person name="Jarju S."/>
            <person name="Secka A."/>
            <person name="Antonio M."/>
            <person name="Oren A."/>
            <person name="Chaudhuri R.R."/>
            <person name="La Ragione R."/>
            <person name="Hildebrand F."/>
            <person name="Pallen M.J."/>
        </authorList>
    </citation>
    <scope>NUCLEOTIDE SEQUENCE</scope>
    <source>
        <strain evidence="9">ChiHjej8B7-25341</strain>
    </source>
</reference>
<evidence type="ECO:0000256" key="5">
    <source>
        <dbReference type="ARBA" id="ARBA00023288"/>
    </source>
</evidence>
<dbReference type="EMBL" id="DWUW01000263">
    <property type="protein sequence ID" value="HJD32125.1"/>
    <property type="molecule type" value="Genomic_DNA"/>
</dbReference>
<evidence type="ECO:0000256" key="3">
    <source>
        <dbReference type="ARBA" id="ARBA00023136"/>
    </source>
</evidence>
<sequence>MKRKKVTALLLAAVTAVSMLAAGCGGKETGGADTGTESGTAAQEAEAATEEPTEATLVLYGEESPRMSEFAENELHEMVLDAINVDLTIQYLPWSEYAGGKTELMLSSGEKFVTYTDTAFLSKCVSKGYYADLTDAAELYADDLKEYCGGEEAFDIWKVDGRLYALPFGNKPNAGENYVITTRQDLLEEVGMTELKTLEDVEKFYTLAKEKHPDIIAFGRGGILPQMVNGVIESDMNVFRLNNFVSTDGNKLDDPTVYNYYASEEYKQACAIFRDWYEKGLIPSYIMSNGSQIDAEFMAGKALFAAGASYRVFEYEDAVRKSDPNAKFENYYLGDQSRKPLMSRGTYSTAFAVSANVEGKELEGYVKLINLLQSSQEWVDLITYGVEGVDWELNESGQIERINTDTFFETWLPDNINFKRYPEYVTEEQIETYENWNEGCIPQKDLGFSFDMTPVQTEYAQMQAVEQEYFNPITNGLVEYDEAIDEALQKLEEAGIDRFLEEYQKQFSEFYANKTAAE</sequence>
<reference evidence="9" key="2">
    <citation type="submission" date="2021-04" db="EMBL/GenBank/DDBJ databases">
        <authorList>
            <person name="Gilroy R."/>
        </authorList>
    </citation>
    <scope>NUCLEOTIDE SEQUENCE</scope>
    <source>
        <strain evidence="9">ChiHjej8B7-25341</strain>
    </source>
</reference>
<evidence type="ECO:0000256" key="4">
    <source>
        <dbReference type="ARBA" id="ARBA00023139"/>
    </source>
</evidence>
<dbReference type="InterPro" id="IPR006059">
    <property type="entry name" value="SBP"/>
</dbReference>
<dbReference type="Pfam" id="PF12010">
    <property type="entry name" value="DUF3502"/>
    <property type="match status" value="1"/>
</dbReference>
<evidence type="ECO:0000313" key="10">
    <source>
        <dbReference type="Proteomes" id="UP000823851"/>
    </source>
</evidence>
<feature type="domain" description="DUF3502" evidence="8">
    <location>
        <begin position="446"/>
        <end position="512"/>
    </location>
</feature>
<gene>
    <name evidence="9" type="ORF">H9912_09310</name>
</gene>
<dbReference type="Gene3D" id="3.40.190.10">
    <property type="entry name" value="Periplasmic binding protein-like II"/>
    <property type="match status" value="2"/>
</dbReference>
<dbReference type="PANTHER" id="PTHR43649:SF33">
    <property type="entry name" value="POLYGALACTURONAN_RHAMNOGALACTURONAN-BINDING PROTEIN YTCQ"/>
    <property type="match status" value="1"/>
</dbReference>
<keyword evidence="5" id="KW-0449">Lipoprotein</keyword>
<feature type="signal peptide" evidence="7">
    <location>
        <begin position="1"/>
        <end position="21"/>
    </location>
</feature>